<accession>A0A518BJ49</accession>
<reference evidence="2 3" key="1">
    <citation type="submission" date="2019-02" db="EMBL/GenBank/DDBJ databases">
        <title>Deep-cultivation of Planctomycetes and their phenomic and genomic characterization uncovers novel biology.</title>
        <authorList>
            <person name="Wiegand S."/>
            <person name="Jogler M."/>
            <person name="Boedeker C."/>
            <person name="Pinto D."/>
            <person name="Vollmers J."/>
            <person name="Rivas-Marin E."/>
            <person name="Kohn T."/>
            <person name="Peeters S.H."/>
            <person name="Heuer A."/>
            <person name="Rast P."/>
            <person name="Oberbeckmann S."/>
            <person name="Bunk B."/>
            <person name="Jeske O."/>
            <person name="Meyerdierks A."/>
            <person name="Storesund J.E."/>
            <person name="Kallscheuer N."/>
            <person name="Luecker S."/>
            <person name="Lage O.M."/>
            <person name="Pohl T."/>
            <person name="Merkel B.J."/>
            <person name="Hornburger P."/>
            <person name="Mueller R.-W."/>
            <person name="Bruemmer F."/>
            <person name="Labrenz M."/>
            <person name="Spormann A.M."/>
            <person name="Op den Camp H."/>
            <person name="Overmann J."/>
            <person name="Amann R."/>
            <person name="Jetten M.S.M."/>
            <person name="Mascher T."/>
            <person name="Medema M.H."/>
            <person name="Devos D.P."/>
            <person name="Kaster A.-K."/>
            <person name="Ovreas L."/>
            <person name="Rohde M."/>
            <person name="Galperin M.Y."/>
            <person name="Jogler C."/>
        </authorList>
    </citation>
    <scope>NUCLEOTIDE SEQUENCE [LARGE SCALE GENOMIC DNA]</scope>
    <source>
        <strain evidence="2 3">Pla133</strain>
    </source>
</reference>
<keyword evidence="3" id="KW-1185">Reference proteome</keyword>
<evidence type="ECO:0000256" key="1">
    <source>
        <dbReference type="SAM" id="MobiDB-lite"/>
    </source>
</evidence>
<feature type="compositionally biased region" description="Basic residues" evidence="1">
    <location>
        <begin position="161"/>
        <end position="170"/>
    </location>
</feature>
<sequence length="197" mass="21621">MADDELTELASFLARRFNGSPRMEPLEPSSAVAALLPEPVFVGPFAWFDSAERAVQMLLVAEFLGVETDEPEPIDDGRWLRDGPAAIRVDAPLALVGDKVLVFRVVRPVSRNGATIDWSCGKLWAARSAPEYLPVYLERPHHPWFLPRAQREMESVPPRRSGQRGGRKPLRSPGFVSSSSNSSAGRRLGVLGADPGH</sequence>
<evidence type="ECO:0000313" key="3">
    <source>
        <dbReference type="Proteomes" id="UP000316921"/>
    </source>
</evidence>
<dbReference type="KEGG" id="pbap:Pla133_20730"/>
<dbReference type="AlphaFoldDB" id="A0A518BJ49"/>
<dbReference type="EMBL" id="CP036287">
    <property type="protein sequence ID" value="QDU66996.1"/>
    <property type="molecule type" value="Genomic_DNA"/>
</dbReference>
<evidence type="ECO:0000313" key="2">
    <source>
        <dbReference type="EMBL" id="QDU66996.1"/>
    </source>
</evidence>
<protein>
    <submittedName>
        <fullName evidence="2">Uncharacterized protein</fullName>
    </submittedName>
</protein>
<proteinExistence type="predicted"/>
<dbReference type="Proteomes" id="UP000316921">
    <property type="component" value="Chromosome"/>
</dbReference>
<organism evidence="2 3">
    <name type="scientific">Engelhardtia mirabilis</name>
    <dbReference type="NCBI Taxonomy" id="2528011"/>
    <lineage>
        <taxon>Bacteria</taxon>
        <taxon>Pseudomonadati</taxon>
        <taxon>Planctomycetota</taxon>
        <taxon>Planctomycetia</taxon>
        <taxon>Planctomycetia incertae sedis</taxon>
        <taxon>Engelhardtia</taxon>
    </lineage>
</organism>
<gene>
    <name evidence="2" type="ORF">Pla133_20730</name>
</gene>
<feature type="region of interest" description="Disordered" evidence="1">
    <location>
        <begin position="152"/>
        <end position="197"/>
    </location>
</feature>
<dbReference type="RefSeq" id="WP_145064790.1">
    <property type="nucleotide sequence ID" value="NZ_CP036287.1"/>
</dbReference>
<name>A0A518BJ49_9BACT</name>